<proteinExistence type="predicted"/>
<evidence type="ECO:0000313" key="2">
    <source>
        <dbReference type="Proteomes" id="UP000053105"/>
    </source>
</evidence>
<accession>A0A0N0BJC1</accession>
<dbReference type="Proteomes" id="UP000053105">
    <property type="component" value="Unassembled WGS sequence"/>
</dbReference>
<reference evidence="1 2" key="1">
    <citation type="submission" date="2015-07" db="EMBL/GenBank/DDBJ databases">
        <title>The genome of Melipona quadrifasciata.</title>
        <authorList>
            <person name="Pan H."/>
            <person name="Kapheim K."/>
        </authorList>
    </citation>
    <scope>NUCLEOTIDE SEQUENCE [LARGE SCALE GENOMIC DNA]</scope>
    <source>
        <strain evidence="1">0111107301</strain>
        <tissue evidence="1">Whole body</tissue>
    </source>
</reference>
<dbReference type="OrthoDB" id="7615991at2759"/>
<dbReference type="EMBL" id="KQ435719">
    <property type="protein sequence ID" value="KOX78918.1"/>
    <property type="molecule type" value="Genomic_DNA"/>
</dbReference>
<dbReference type="AlphaFoldDB" id="A0A0N0BJC1"/>
<evidence type="ECO:0000313" key="1">
    <source>
        <dbReference type="EMBL" id="KOX78918.1"/>
    </source>
</evidence>
<name>A0A0N0BJC1_9HYME</name>
<gene>
    <name evidence="1" type="ORF">WN51_08677</name>
</gene>
<protein>
    <submittedName>
        <fullName evidence="1">Uncharacterized protein</fullName>
    </submittedName>
</protein>
<organism evidence="1 2">
    <name type="scientific">Melipona quadrifasciata</name>
    <dbReference type="NCBI Taxonomy" id="166423"/>
    <lineage>
        <taxon>Eukaryota</taxon>
        <taxon>Metazoa</taxon>
        <taxon>Ecdysozoa</taxon>
        <taxon>Arthropoda</taxon>
        <taxon>Hexapoda</taxon>
        <taxon>Insecta</taxon>
        <taxon>Pterygota</taxon>
        <taxon>Neoptera</taxon>
        <taxon>Endopterygota</taxon>
        <taxon>Hymenoptera</taxon>
        <taxon>Apocrita</taxon>
        <taxon>Aculeata</taxon>
        <taxon>Apoidea</taxon>
        <taxon>Anthophila</taxon>
        <taxon>Apidae</taxon>
        <taxon>Melipona</taxon>
    </lineage>
</organism>
<sequence length="191" mass="21856">MEAGSSCKLAVQFSSYKVIELWKQKFDQTDEESYASEDLEEMLEELAIAEEKELTNAGDSLDNTQWNDFANKQQSFTFTGKSGRLMDLLSNISPGEVLSLFLDEKVISLLVAETKIWEFLVREWTYSENTRPVNERKKTRKVSHHLEIQRISRASLLEGSAFYHFGVFARAPLANENSSAFCVEFADYKLS</sequence>
<keyword evidence="2" id="KW-1185">Reference proteome</keyword>